<dbReference type="InterPro" id="IPR017930">
    <property type="entry name" value="Myb_dom"/>
</dbReference>
<protein>
    <submittedName>
        <fullName evidence="10">Anthocyanin regulatory C1 protein</fullName>
    </submittedName>
</protein>
<dbReference type="PANTHER" id="PTHR47998:SF83">
    <property type="entry name" value="TRANSCRIPTION FACTOR TT2"/>
    <property type="match status" value="1"/>
</dbReference>
<dbReference type="GO" id="GO:0000976">
    <property type="term" value="F:transcription cis-regulatory region binding"/>
    <property type="evidence" value="ECO:0007669"/>
    <property type="project" value="TreeGrafter"/>
</dbReference>
<accession>A0A371HFQ2</accession>
<reference evidence="10" key="1">
    <citation type="submission" date="2018-05" db="EMBL/GenBank/DDBJ databases">
        <title>Draft genome of Mucuna pruriens seed.</title>
        <authorList>
            <person name="Nnadi N.E."/>
            <person name="Vos R."/>
            <person name="Hasami M.H."/>
            <person name="Devisetty U.K."/>
            <person name="Aguiy J.C."/>
        </authorList>
    </citation>
    <scope>NUCLEOTIDE SEQUENCE [LARGE SCALE GENOMIC DNA]</scope>
    <source>
        <strain evidence="10">JCA_2017</strain>
    </source>
</reference>
<feature type="domain" description="Myb-like" evidence="8">
    <location>
        <begin position="63"/>
        <end position="113"/>
    </location>
</feature>
<dbReference type="Pfam" id="PF00249">
    <property type="entry name" value="Myb_DNA-binding"/>
    <property type="match status" value="2"/>
</dbReference>
<dbReference type="SMART" id="SM00717">
    <property type="entry name" value="SANT"/>
    <property type="match status" value="2"/>
</dbReference>
<name>A0A371HFQ2_MUCPR</name>
<dbReference type="FunFam" id="1.10.10.60:FF:000302">
    <property type="entry name" value="Transcription factor TT2"/>
    <property type="match status" value="1"/>
</dbReference>
<keyword evidence="11" id="KW-1185">Reference proteome</keyword>
<evidence type="ECO:0000256" key="6">
    <source>
        <dbReference type="ARBA" id="ARBA00023163"/>
    </source>
</evidence>
<evidence type="ECO:0000259" key="9">
    <source>
        <dbReference type="PROSITE" id="PS51294"/>
    </source>
</evidence>
<dbReference type="PANTHER" id="PTHR47998">
    <property type="entry name" value="TRANSCRIPTION FACTOR MYB51-LIKE ISOFORM X1"/>
    <property type="match status" value="1"/>
</dbReference>
<dbReference type="Proteomes" id="UP000257109">
    <property type="component" value="Unassembled WGS sequence"/>
</dbReference>
<dbReference type="CDD" id="cd00167">
    <property type="entry name" value="SANT"/>
    <property type="match status" value="2"/>
</dbReference>
<evidence type="ECO:0000259" key="8">
    <source>
        <dbReference type="PROSITE" id="PS50090"/>
    </source>
</evidence>
<dbReference type="InterPro" id="IPR009057">
    <property type="entry name" value="Homeodomain-like_sf"/>
</dbReference>
<gene>
    <name evidence="10" type="primary">C1</name>
    <name evidence="10" type="ORF">CR513_15049</name>
</gene>
<keyword evidence="5" id="KW-0010">Activator</keyword>
<evidence type="ECO:0000313" key="11">
    <source>
        <dbReference type="Proteomes" id="UP000257109"/>
    </source>
</evidence>
<keyword evidence="4" id="KW-0238">DNA-binding</keyword>
<organism evidence="10 11">
    <name type="scientific">Mucuna pruriens</name>
    <name type="common">Velvet bean</name>
    <name type="synonym">Dolichos pruriens</name>
    <dbReference type="NCBI Taxonomy" id="157652"/>
    <lineage>
        <taxon>Eukaryota</taxon>
        <taxon>Viridiplantae</taxon>
        <taxon>Streptophyta</taxon>
        <taxon>Embryophyta</taxon>
        <taxon>Tracheophyta</taxon>
        <taxon>Spermatophyta</taxon>
        <taxon>Magnoliopsida</taxon>
        <taxon>eudicotyledons</taxon>
        <taxon>Gunneridae</taxon>
        <taxon>Pentapetalae</taxon>
        <taxon>rosids</taxon>
        <taxon>fabids</taxon>
        <taxon>Fabales</taxon>
        <taxon>Fabaceae</taxon>
        <taxon>Papilionoideae</taxon>
        <taxon>50 kb inversion clade</taxon>
        <taxon>NPAAA clade</taxon>
        <taxon>indigoferoid/millettioid clade</taxon>
        <taxon>Phaseoleae</taxon>
        <taxon>Mucuna</taxon>
    </lineage>
</organism>
<feature type="non-terminal residue" evidence="10">
    <location>
        <position position="1"/>
    </location>
</feature>
<feature type="domain" description="Myb-like" evidence="8">
    <location>
        <begin position="10"/>
        <end position="62"/>
    </location>
</feature>
<sequence>MKRKANCDNQDAVNRGAWSAEEDKILMKYVEVHGEGKWREVSRSAGLKRSGKSSRFRWLNYLKPDIKRGNISSDEEDLIIRLHNLLGNRWSLIAGRIPGRTDNEIKNYWNSHLRKKIEKHNQSRVESKECTKNFLDIINTTTHAESDSVNTMNNVVNTTCWDSHNPFASTSQDDHDNYEKLIVPNEGCHCGNGCASVEIPKDFGDEACWLEDSLIDQPWHESWKLIDFFPPDQVANFFSL</sequence>
<dbReference type="SUPFAM" id="SSF46689">
    <property type="entry name" value="Homeodomain-like"/>
    <property type="match status" value="1"/>
</dbReference>
<evidence type="ECO:0000256" key="3">
    <source>
        <dbReference type="ARBA" id="ARBA00023015"/>
    </source>
</evidence>
<dbReference type="PROSITE" id="PS51294">
    <property type="entry name" value="HTH_MYB"/>
    <property type="match status" value="2"/>
</dbReference>
<dbReference type="GO" id="GO:0005634">
    <property type="term" value="C:nucleus"/>
    <property type="evidence" value="ECO:0007669"/>
    <property type="project" value="UniProtKB-SubCell"/>
</dbReference>
<evidence type="ECO:0000313" key="10">
    <source>
        <dbReference type="EMBL" id="RDY01600.1"/>
    </source>
</evidence>
<keyword evidence="2" id="KW-0677">Repeat</keyword>
<dbReference type="AlphaFoldDB" id="A0A371HFQ2"/>
<dbReference type="GO" id="GO:0006355">
    <property type="term" value="P:regulation of DNA-templated transcription"/>
    <property type="evidence" value="ECO:0007669"/>
    <property type="project" value="TreeGrafter"/>
</dbReference>
<dbReference type="GO" id="GO:0030154">
    <property type="term" value="P:cell differentiation"/>
    <property type="evidence" value="ECO:0007669"/>
    <property type="project" value="TreeGrafter"/>
</dbReference>
<keyword evidence="7" id="KW-0539">Nucleus</keyword>
<dbReference type="InterPro" id="IPR001005">
    <property type="entry name" value="SANT/Myb"/>
</dbReference>
<dbReference type="EMBL" id="QJKJ01002729">
    <property type="protein sequence ID" value="RDY01600.1"/>
    <property type="molecule type" value="Genomic_DNA"/>
</dbReference>
<keyword evidence="6" id="KW-0804">Transcription</keyword>
<evidence type="ECO:0000256" key="7">
    <source>
        <dbReference type="ARBA" id="ARBA00023242"/>
    </source>
</evidence>
<evidence type="ECO:0000256" key="1">
    <source>
        <dbReference type="ARBA" id="ARBA00004123"/>
    </source>
</evidence>
<evidence type="ECO:0000256" key="5">
    <source>
        <dbReference type="ARBA" id="ARBA00023159"/>
    </source>
</evidence>
<evidence type="ECO:0000256" key="2">
    <source>
        <dbReference type="ARBA" id="ARBA00022737"/>
    </source>
</evidence>
<feature type="domain" description="HTH myb-type" evidence="9">
    <location>
        <begin position="63"/>
        <end position="117"/>
    </location>
</feature>
<dbReference type="Gene3D" id="1.10.10.60">
    <property type="entry name" value="Homeodomain-like"/>
    <property type="match status" value="2"/>
</dbReference>
<dbReference type="OrthoDB" id="2143914at2759"/>
<evidence type="ECO:0000256" key="4">
    <source>
        <dbReference type="ARBA" id="ARBA00023125"/>
    </source>
</evidence>
<comment type="subcellular location">
    <subcellularLocation>
        <location evidence="1">Nucleus</location>
    </subcellularLocation>
</comment>
<dbReference type="InterPro" id="IPR015495">
    <property type="entry name" value="Myb_TF_plants"/>
</dbReference>
<proteinExistence type="predicted"/>
<dbReference type="PROSITE" id="PS50090">
    <property type="entry name" value="MYB_LIKE"/>
    <property type="match status" value="2"/>
</dbReference>
<dbReference type="FunFam" id="1.10.10.60:FF:000011">
    <property type="entry name" value="Myb transcription factor"/>
    <property type="match status" value="1"/>
</dbReference>
<keyword evidence="3" id="KW-0805">Transcription regulation</keyword>
<feature type="domain" description="HTH myb-type" evidence="9">
    <location>
        <begin position="10"/>
        <end position="62"/>
    </location>
</feature>
<comment type="caution">
    <text evidence="10">The sequence shown here is derived from an EMBL/GenBank/DDBJ whole genome shotgun (WGS) entry which is preliminary data.</text>
</comment>